<dbReference type="GO" id="GO:0016567">
    <property type="term" value="P:protein ubiquitination"/>
    <property type="evidence" value="ECO:0007669"/>
    <property type="project" value="TreeGrafter"/>
</dbReference>
<feature type="domain" description="RING-type" evidence="3">
    <location>
        <begin position="1178"/>
        <end position="1216"/>
    </location>
</feature>
<feature type="compositionally biased region" description="Polar residues" evidence="2">
    <location>
        <begin position="677"/>
        <end position="689"/>
    </location>
</feature>
<dbReference type="CDD" id="cd16448">
    <property type="entry name" value="RING-H2"/>
    <property type="match status" value="1"/>
</dbReference>
<dbReference type="GO" id="GO:0061630">
    <property type="term" value="F:ubiquitin protein ligase activity"/>
    <property type="evidence" value="ECO:0007669"/>
    <property type="project" value="TreeGrafter"/>
</dbReference>
<dbReference type="GO" id="GO:0008270">
    <property type="term" value="F:zinc ion binding"/>
    <property type="evidence" value="ECO:0007669"/>
    <property type="project" value="UniProtKB-KW"/>
</dbReference>
<keyword evidence="1" id="KW-0479">Metal-binding</keyword>
<feature type="compositionally biased region" description="Polar residues" evidence="2">
    <location>
        <begin position="620"/>
        <end position="635"/>
    </location>
</feature>
<feature type="compositionally biased region" description="Low complexity" evidence="2">
    <location>
        <begin position="540"/>
        <end position="550"/>
    </location>
</feature>
<proteinExistence type="predicted"/>
<feature type="compositionally biased region" description="Polar residues" evidence="2">
    <location>
        <begin position="299"/>
        <end position="313"/>
    </location>
</feature>
<feature type="compositionally biased region" description="Polar residues" evidence="2">
    <location>
        <begin position="209"/>
        <end position="225"/>
    </location>
</feature>
<evidence type="ECO:0000259" key="3">
    <source>
        <dbReference type="PROSITE" id="PS50089"/>
    </source>
</evidence>
<gene>
    <name evidence="4" type="ORF">Rhopal_006245-T1</name>
</gene>
<feature type="compositionally biased region" description="Pro residues" evidence="2">
    <location>
        <begin position="145"/>
        <end position="156"/>
    </location>
</feature>
<feature type="region of interest" description="Disordered" evidence="2">
    <location>
        <begin position="802"/>
        <end position="837"/>
    </location>
</feature>
<dbReference type="Pfam" id="PF13639">
    <property type="entry name" value="zf-RING_2"/>
    <property type="match status" value="1"/>
</dbReference>
<organism evidence="4 5">
    <name type="scientific">Rhodotorula paludigena</name>
    <dbReference type="NCBI Taxonomy" id="86838"/>
    <lineage>
        <taxon>Eukaryota</taxon>
        <taxon>Fungi</taxon>
        <taxon>Dikarya</taxon>
        <taxon>Basidiomycota</taxon>
        <taxon>Pucciniomycotina</taxon>
        <taxon>Microbotryomycetes</taxon>
        <taxon>Sporidiobolales</taxon>
        <taxon>Sporidiobolaceae</taxon>
        <taxon>Rhodotorula</taxon>
    </lineage>
</organism>
<reference evidence="4 5" key="1">
    <citation type="submission" date="2021-12" db="EMBL/GenBank/DDBJ databases">
        <title>High titer production of polyol ester of fatty acids by Rhodotorula paludigena BS15 towards product separation-free biomass refinery.</title>
        <authorList>
            <person name="Mano J."/>
            <person name="Ono H."/>
            <person name="Tanaka T."/>
            <person name="Naito K."/>
            <person name="Sushida H."/>
            <person name="Ike M."/>
            <person name="Tokuyasu K."/>
            <person name="Kitaoka M."/>
        </authorList>
    </citation>
    <scope>NUCLEOTIDE SEQUENCE [LARGE SCALE GENOMIC DNA]</scope>
    <source>
        <strain evidence="4 5">BS15</strain>
    </source>
</reference>
<protein>
    <recommendedName>
        <fullName evidence="3">RING-type domain-containing protein</fullName>
    </recommendedName>
</protein>
<feature type="compositionally biased region" description="Low complexity" evidence="2">
    <location>
        <begin position="429"/>
        <end position="444"/>
    </location>
</feature>
<dbReference type="PROSITE" id="PS50089">
    <property type="entry name" value="ZF_RING_2"/>
    <property type="match status" value="1"/>
</dbReference>
<comment type="caution">
    <text evidence="4">The sequence shown here is derived from an EMBL/GenBank/DDBJ whole genome shotgun (WGS) entry which is preliminary data.</text>
</comment>
<feature type="region of interest" description="Disordered" evidence="2">
    <location>
        <begin position="419"/>
        <end position="444"/>
    </location>
</feature>
<feature type="region of interest" description="Disordered" evidence="2">
    <location>
        <begin position="566"/>
        <end position="689"/>
    </location>
</feature>
<feature type="compositionally biased region" description="Basic and acidic residues" evidence="2">
    <location>
        <begin position="524"/>
        <end position="539"/>
    </location>
</feature>
<dbReference type="SUPFAM" id="SSF57850">
    <property type="entry name" value="RING/U-box"/>
    <property type="match status" value="1"/>
</dbReference>
<feature type="compositionally biased region" description="Low complexity" evidence="2">
    <location>
        <begin position="566"/>
        <end position="586"/>
    </location>
</feature>
<dbReference type="Proteomes" id="UP001342314">
    <property type="component" value="Unassembled WGS sequence"/>
</dbReference>
<feature type="region of interest" description="Disordered" evidence="2">
    <location>
        <begin position="524"/>
        <end position="551"/>
    </location>
</feature>
<dbReference type="EMBL" id="BQKY01000013">
    <property type="protein sequence ID" value="GJN93198.1"/>
    <property type="molecule type" value="Genomic_DNA"/>
</dbReference>
<feature type="compositionally biased region" description="Low complexity" evidence="2">
    <location>
        <begin position="878"/>
        <end position="890"/>
    </location>
</feature>
<feature type="region of interest" description="Disordered" evidence="2">
    <location>
        <begin position="145"/>
        <end position="164"/>
    </location>
</feature>
<feature type="region of interest" description="Disordered" evidence="2">
    <location>
        <begin position="1"/>
        <end position="76"/>
    </location>
</feature>
<dbReference type="SMART" id="SM00184">
    <property type="entry name" value="RING"/>
    <property type="match status" value="1"/>
</dbReference>
<feature type="compositionally biased region" description="Polar residues" evidence="2">
    <location>
        <begin position="255"/>
        <end position="271"/>
    </location>
</feature>
<evidence type="ECO:0000313" key="4">
    <source>
        <dbReference type="EMBL" id="GJN93198.1"/>
    </source>
</evidence>
<feature type="compositionally biased region" description="Low complexity" evidence="2">
    <location>
        <begin position="652"/>
        <end position="667"/>
    </location>
</feature>
<keyword evidence="5" id="KW-1185">Reference proteome</keyword>
<dbReference type="InterPro" id="IPR001841">
    <property type="entry name" value="Znf_RING"/>
</dbReference>
<sequence>MAGRAESAVSLSSARHAETAIAPHKAASGGRGGVVSAHAPTFGTSSLAPRSPSHRSAGDGEDMLPTPPASLPASYERPLHRPLAPVAPSESEHPDSENPLIATALSSAAPAPTATGTTPPFQLDDGADWAGIAETMDLEGPPPVTGAHCPPTPPAGPFSTAPVHRPFRSRYASSAHSHDSLELPPPSPNPWTEEDHMGDSVMPHKRSHSFVSPSTGSTPPASNDSGLFGAPLVDSGDDDEREESLPVPHWRRSFSYEQQRAQPTVSTSVVSATAPARSGASTPSLSILRRRTRAPTDPEVQQASTVSAPSSSLRAPDSDRASSKRRRSGTLSVESPTLLPPWHNASGSATSSVFPVLSRQATTAASTATAMSTSTDEDVRTIRRRARLSLSFFPSSSASASVTAEDFVSESGIRRRTSLAAASPNTAELAPSSSSSARLPPALLRPRSPIAHSSLAAPLDGPFAFPSSAQLTPSSSTTPASLLALRPEYDDLFSHARRSRALANRGEGLLREAAGVLARAEEEVGRASRLVDERERERNAAAQAEQRAARPAIGIRLGEGWAPAAPETTTAAASASSPPVSPTSPSGRRRRSSLFGFGSPPLDTLGSPPSDGGAGVPLSPTGSSSASTRARQFLTQLRARRPRLSRNATAVSPPESGSSASGSASTSRMSLDIVPPSATTTSTLRSWTLPSPPLADGLAGSSFDEEAEQAVADRLNRRLLERRRVSASVDAGTAAAAHPEPVTTLWGETAATTAADGGRIRRLRGPTERANERWRFGHGPAQASTATSTSTSVQLDVGLLEGLTTPAAPPPWRRVRGEDQGRDPASLYHGPPNRSERIETARNAFLGIDRRPMPWDDPAPSRRTTSRFDPFGDLPLPSTTAANATAESSRPSPPRRSSLADALSHLGPRGHTSLDLNLRRRRQVGQATADVLDTSNSNAAPGPSRELAELDRLAASRVSETVEDRLAQHRQSRMERLAALRRERVLMRGLLSGAAGATTSPASATAAAAAASTATPAQRAEAAGLWASDEEAMIGSPSSPPRSPGWRTRRGLGDFLRGLSGGAFGRGALIGIWDDDFHSLWGRGDSAAADPRNYLDDDEFDTSYEALLRLSERLGDAKPKGVSPEKLASLRTFKYAEWPFPARTSPAPPAPVPSTSAVTMDKDPPVFARKGLEKEERCPICLTDYDDDDEVMLGQCGHGFHAECLTAAFKDKAVCPGAAARRSQTMHASVLLWLFALLAALPTFAQDDDDSGCIMHAGTPLMECLGSWASLPPLPSATGLGPVEGAQELCDM</sequence>
<dbReference type="Gene3D" id="3.30.40.10">
    <property type="entry name" value="Zinc/RING finger domain, C3HC4 (zinc finger)"/>
    <property type="match status" value="1"/>
</dbReference>
<feature type="region of interest" description="Disordered" evidence="2">
    <location>
        <begin position="170"/>
        <end position="349"/>
    </location>
</feature>
<accession>A0AAV5GSJ0</accession>
<name>A0AAV5GSJ0_9BASI</name>
<dbReference type="PANTHER" id="PTHR46171">
    <property type="entry name" value="GH10160P"/>
    <property type="match status" value="1"/>
</dbReference>
<evidence type="ECO:0000256" key="2">
    <source>
        <dbReference type="SAM" id="MobiDB-lite"/>
    </source>
</evidence>
<keyword evidence="1" id="KW-0862">Zinc</keyword>
<feature type="region of interest" description="Disordered" evidence="2">
    <location>
        <begin position="849"/>
        <end position="945"/>
    </location>
</feature>
<evidence type="ECO:0000313" key="5">
    <source>
        <dbReference type="Proteomes" id="UP001342314"/>
    </source>
</evidence>
<dbReference type="PANTHER" id="PTHR46171:SF3">
    <property type="entry name" value="GH10160P"/>
    <property type="match status" value="1"/>
</dbReference>
<evidence type="ECO:0000256" key="1">
    <source>
        <dbReference type="PROSITE-ProRule" id="PRU00175"/>
    </source>
</evidence>
<dbReference type="InterPro" id="IPR013083">
    <property type="entry name" value="Znf_RING/FYVE/PHD"/>
</dbReference>
<keyword evidence="1" id="KW-0863">Zinc-finger</keyword>